<comment type="caution">
    <text evidence="3">The sequence shown here is derived from an EMBL/GenBank/DDBJ whole genome shotgun (WGS) entry which is preliminary data.</text>
</comment>
<feature type="compositionally biased region" description="Basic and acidic residues" evidence="2">
    <location>
        <begin position="280"/>
        <end position="291"/>
    </location>
</feature>
<dbReference type="CDD" id="cd05992">
    <property type="entry name" value="PB1"/>
    <property type="match status" value="1"/>
</dbReference>
<evidence type="ECO:0000256" key="1">
    <source>
        <dbReference type="SAM" id="Coils"/>
    </source>
</evidence>
<feature type="region of interest" description="Disordered" evidence="2">
    <location>
        <begin position="266"/>
        <end position="291"/>
    </location>
</feature>
<accession>A0A8H7EMK8</accession>
<gene>
    <name evidence="3" type="ORF">EC973_004269</name>
</gene>
<dbReference type="AlphaFoldDB" id="A0A8H7EMK8"/>
<evidence type="ECO:0000256" key="2">
    <source>
        <dbReference type="SAM" id="MobiDB-lite"/>
    </source>
</evidence>
<dbReference type="SUPFAM" id="SSF54277">
    <property type="entry name" value="CAD &amp; PB1 domains"/>
    <property type="match status" value="1"/>
</dbReference>
<reference evidence="3" key="1">
    <citation type="submission" date="2020-01" db="EMBL/GenBank/DDBJ databases">
        <title>Genome Sequencing of Three Apophysomyces-Like Fungal Strains Confirms a Novel Fungal Genus in the Mucoromycota with divergent Burkholderia-like Endosymbiotic Bacteria.</title>
        <authorList>
            <person name="Stajich J.E."/>
            <person name="Macias A.M."/>
            <person name="Carter-House D."/>
            <person name="Lovett B."/>
            <person name="Kasson L.R."/>
            <person name="Berry K."/>
            <person name="Grigoriev I."/>
            <person name="Chang Y."/>
            <person name="Spatafora J."/>
            <person name="Kasson M.T."/>
        </authorList>
    </citation>
    <scope>NUCLEOTIDE SEQUENCE</scope>
    <source>
        <strain evidence="3">NRRL A-21654</strain>
    </source>
</reference>
<protein>
    <submittedName>
        <fullName evidence="3">Uncharacterized protein</fullName>
    </submittedName>
</protein>
<dbReference type="Proteomes" id="UP000605846">
    <property type="component" value="Unassembled WGS sequence"/>
</dbReference>
<evidence type="ECO:0000313" key="4">
    <source>
        <dbReference type="Proteomes" id="UP000605846"/>
    </source>
</evidence>
<keyword evidence="1" id="KW-0175">Coiled coil</keyword>
<name>A0A8H7EMK8_9FUNG</name>
<keyword evidence="4" id="KW-1185">Reference proteome</keyword>
<sequence length="291" mass="33475">MSNTKEYRQAVQGLFHFRDLLQRSLEEMKQEKARNGSSWHDYGKQTVLIDHMVKQANAYIQFIQDASFILLEDKDSILVDFVKLKLDVSDYHHMLNFDMINMKLEKLAEKYNAKSNQCKKLESKLRSLESKIAESEPSMDKIHLTSPLVIIAKSTGLEQKTHCFVFDQGHTTYHDLRKKIQEAFSLETFILQTKIDDVGNEFKTISTTDDYKEAIEVIAKDGDSAEHGHWMKIHIKPTTGQDDLEINSDTEGESDVHSEEFVNLSEQDSSLVLPNPNAKFTEEGNAKENHY</sequence>
<feature type="non-terminal residue" evidence="3">
    <location>
        <position position="1"/>
    </location>
</feature>
<dbReference type="EMBL" id="JABAYA010000241">
    <property type="protein sequence ID" value="KAF7721707.1"/>
    <property type="molecule type" value="Genomic_DNA"/>
</dbReference>
<dbReference type="OrthoDB" id="10592907at2759"/>
<proteinExistence type="predicted"/>
<feature type="coiled-coil region" evidence="1">
    <location>
        <begin position="104"/>
        <end position="131"/>
    </location>
</feature>
<organism evidence="3 4">
    <name type="scientific">Apophysomyces ossiformis</name>
    <dbReference type="NCBI Taxonomy" id="679940"/>
    <lineage>
        <taxon>Eukaryota</taxon>
        <taxon>Fungi</taxon>
        <taxon>Fungi incertae sedis</taxon>
        <taxon>Mucoromycota</taxon>
        <taxon>Mucoromycotina</taxon>
        <taxon>Mucoromycetes</taxon>
        <taxon>Mucorales</taxon>
        <taxon>Mucorineae</taxon>
        <taxon>Mucoraceae</taxon>
        <taxon>Apophysomyces</taxon>
    </lineage>
</organism>
<evidence type="ECO:0000313" key="3">
    <source>
        <dbReference type="EMBL" id="KAF7721707.1"/>
    </source>
</evidence>